<evidence type="ECO:0008006" key="9">
    <source>
        <dbReference type="Google" id="ProtNLM"/>
    </source>
</evidence>
<feature type="transmembrane region" description="Helical" evidence="6">
    <location>
        <begin position="154"/>
        <end position="172"/>
    </location>
</feature>
<feature type="transmembrane region" description="Helical" evidence="6">
    <location>
        <begin position="277"/>
        <end position="297"/>
    </location>
</feature>
<evidence type="ECO:0000256" key="1">
    <source>
        <dbReference type="ARBA" id="ARBA00004141"/>
    </source>
</evidence>
<accession>A0A8J5X4W3</accession>
<dbReference type="InterPro" id="IPR007271">
    <property type="entry name" value="Nuc_sug_transpt"/>
</dbReference>
<evidence type="ECO:0000256" key="3">
    <source>
        <dbReference type="ARBA" id="ARBA00022989"/>
    </source>
</evidence>
<keyword evidence="3 6" id="KW-1133">Transmembrane helix</keyword>
<comment type="subcellular location">
    <subcellularLocation>
        <location evidence="1">Membrane</location>
        <topology evidence="1">Multi-pass membrane protein</topology>
    </subcellularLocation>
</comment>
<evidence type="ECO:0000313" key="7">
    <source>
        <dbReference type="EMBL" id="KAG8457859.1"/>
    </source>
</evidence>
<dbReference type="PANTHER" id="PTHR10231">
    <property type="entry name" value="NUCLEOTIDE-SUGAR TRANSMEMBRANE TRANSPORTER"/>
    <property type="match status" value="1"/>
</dbReference>
<name>A0A8J5X4W3_DIALT</name>
<dbReference type="Pfam" id="PF04142">
    <property type="entry name" value="Nuc_sug_transp"/>
    <property type="match status" value="1"/>
</dbReference>
<organism evidence="7 8">
    <name type="scientific">Diacronema lutheri</name>
    <name type="common">Unicellular marine alga</name>
    <name type="synonym">Monochrysis lutheri</name>
    <dbReference type="NCBI Taxonomy" id="2081491"/>
    <lineage>
        <taxon>Eukaryota</taxon>
        <taxon>Haptista</taxon>
        <taxon>Haptophyta</taxon>
        <taxon>Pavlovophyceae</taxon>
        <taxon>Pavlovales</taxon>
        <taxon>Pavlovaceae</taxon>
        <taxon>Diacronema</taxon>
    </lineage>
</organism>
<dbReference type="EMBL" id="JAGTXO010000062">
    <property type="protein sequence ID" value="KAG8457859.1"/>
    <property type="molecule type" value="Genomic_DNA"/>
</dbReference>
<sequence>MLDARRALASEDAFDGGASLALERAVSEDGLDAGDAQPLVEPPHGAGAPRAALPPAVSIAICSVLAAVTALKSLLQAHAVERASGHLAYSTFSLTLIVEGAKLVLSALLAGTLRERSWPSVREQLLYAVPGALYMVDNNFVFAILRYIDAATLAVLWNVKIIFTAVLLRLLLARRLNCRQWIALALLTVGVSVSNWTRLWLALSRGHCAAAAAAAASDAPSAERAGCAAHGAGTDSAAYAAGAVMTLAACAIVSLANVFEEKLLKDRHETPLHCQNVVLYSWGVAFNGCALAARGGARAAAPDGAPRANPFRGLDGWAAAIIVTQALSGILISATFKHVSNVAALYSHAMSMVVIAACTPASANGPFVLGMGIVVLSLVGFYEQEVRAGLARARAQCIEADTPRAAARAAAAAKRGTPFGTASAALSRVTRVTASGPSFVYREVVHSCAAMGSGGGGGGGVRDGGGRGNGGGRNGTIGCADDGERHFSDAPALGNAGRSRPAADGDE</sequence>
<dbReference type="Proteomes" id="UP000751190">
    <property type="component" value="Unassembled WGS sequence"/>
</dbReference>
<feature type="compositionally biased region" description="Gly residues" evidence="5">
    <location>
        <begin position="453"/>
        <end position="475"/>
    </location>
</feature>
<feature type="region of interest" description="Disordered" evidence="5">
    <location>
        <begin position="453"/>
        <end position="507"/>
    </location>
</feature>
<evidence type="ECO:0000256" key="5">
    <source>
        <dbReference type="SAM" id="MobiDB-lite"/>
    </source>
</evidence>
<keyword evidence="8" id="KW-1185">Reference proteome</keyword>
<feature type="transmembrane region" description="Helical" evidence="6">
    <location>
        <begin position="237"/>
        <end position="256"/>
    </location>
</feature>
<feature type="transmembrane region" description="Helical" evidence="6">
    <location>
        <begin position="368"/>
        <end position="384"/>
    </location>
</feature>
<dbReference type="SUPFAM" id="SSF103481">
    <property type="entry name" value="Multidrug resistance efflux transporter EmrE"/>
    <property type="match status" value="1"/>
</dbReference>
<dbReference type="OrthoDB" id="408493at2759"/>
<protein>
    <recommendedName>
        <fullName evidence="9">UDP-galactose transporter</fullName>
    </recommendedName>
</protein>
<reference evidence="7" key="1">
    <citation type="submission" date="2021-05" db="EMBL/GenBank/DDBJ databases">
        <title>The genome of the haptophyte Pavlova lutheri (Diacronema luteri, Pavlovales) - a model for lipid biosynthesis in eukaryotic algae.</title>
        <authorList>
            <person name="Hulatt C.J."/>
            <person name="Posewitz M.C."/>
        </authorList>
    </citation>
    <scope>NUCLEOTIDE SEQUENCE</scope>
    <source>
        <strain evidence="7">NIVA-4/92</strain>
    </source>
</reference>
<feature type="transmembrane region" description="Helical" evidence="6">
    <location>
        <begin position="56"/>
        <end position="75"/>
    </location>
</feature>
<dbReference type="GO" id="GO:0000139">
    <property type="term" value="C:Golgi membrane"/>
    <property type="evidence" value="ECO:0007669"/>
    <property type="project" value="InterPro"/>
</dbReference>
<evidence type="ECO:0000256" key="2">
    <source>
        <dbReference type="ARBA" id="ARBA00022692"/>
    </source>
</evidence>
<feature type="transmembrane region" description="Helical" evidence="6">
    <location>
        <begin position="317"/>
        <end position="336"/>
    </location>
</feature>
<dbReference type="GO" id="GO:0015165">
    <property type="term" value="F:pyrimidine nucleotide-sugar transmembrane transporter activity"/>
    <property type="evidence" value="ECO:0007669"/>
    <property type="project" value="InterPro"/>
</dbReference>
<feature type="transmembrane region" description="Helical" evidence="6">
    <location>
        <begin position="181"/>
        <end position="197"/>
    </location>
</feature>
<evidence type="ECO:0000256" key="4">
    <source>
        <dbReference type="ARBA" id="ARBA00023136"/>
    </source>
</evidence>
<dbReference type="InterPro" id="IPR037185">
    <property type="entry name" value="EmrE-like"/>
</dbReference>
<feature type="transmembrane region" description="Helical" evidence="6">
    <location>
        <begin position="87"/>
        <end position="113"/>
    </location>
</feature>
<keyword evidence="4 6" id="KW-0472">Membrane</keyword>
<feature type="transmembrane region" description="Helical" evidence="6">
    <location>
        <begin position="125"/>
        <end position="148"/>
    </location>
</feature>
<gene>
    <name evidence="7" type="ORF">KFE25_005128</name>
</gene>
<comment type="caution">
    <text evidence="7">The sequence shown here is derived from an EMBL/GenBank/DDBJ whole genome shotgun (WGS) entry which is preliminary data.</text>
</comment>
<dbReference type="AlphaFoldDB" id="A0A8J5X4W3"/>
<evidence type="ECO:0000256" key="6">
    <source>
        <dbReference type="SAM" id="Phobius"/>
    </source>
</evidence>
<evidence type="ECO:0000313" key="8">
    <source>
        <dbReference type="Proteomes" id="UP000751190"/>
    </source>
</evidence>
<keyword evidence="2 6" id="KW-0812">Transmembrane</keyword>
<proteinExistence type="predicted"/>